<evidence type="ECO:0000313" key="1">
    <source>
        <dbReference type="EMBL" id="MFH4977738.1"/>
    </source>
</evidence>
<gene>
    <name evidence="1" type="ORF">AB6A40_004447</name>
</gene>
<evidence type="ECO:0000313" key="2">
    <source>
        <dbReference type="Proteomes" id="UP001608902"/>
    </source>
</evidence>
<accession>A0ABD6ECI9</accession>
<dbReference type="AlphaFoldDB" id="A0ABD6ECI9"/>
<reference evidence="1 2" key="1">
    <citation type="submission" date="2024-08" db="EMBL/GenBank/DDBJ databases">
        <title>Gnathostoma spinigerum genome.</title>
        <authorList>
            <person name="Gonzalez-Bertolin B."/>
            <person name="Monzon S."/>
            <person name="Zaballos A."/>
            <person name="Jimenez P."/>
            <person name="Dekumyoy P."/>
            <person name="Varona S."/>
            <person name="Cuesta I."/>
            <person name="Sumanam S."/>
            <person name="Adisakwattana P."/>
            <person name="Gasser R.B."/>
            <person name="Hernandez-Gonzalez A."/>
            <person name="Young N.D."/>
            <person name="Perteguer M.J."/>
        </authorList>
    </citation>
    <scope>NUCLEOTIDE SEQUENCE [LARGE SCALE GENOMIC DNA]</scope>
    <source>
        <strain evidence="1">AL3</strain>
        <tissue evidence="1">Liver</tissue>
    </source>
</reference>
<proteinExistence type="predicted"/>
<sequence>MMQQRKRENRHQRVWGEGGESCEELNVNVGEHREAREKGVRQWERVRGYESVECFPDGRWLRLACCRNLTATSPLSVDFSTSLIFPNLHTLPIYEPPPNISSTNP</sequence>
<comment type="caution">
    <text evidence="1">The sequence shown here is derived from an EMBL/GenBank/DDBJ whole genome shotgun (WGS) entry which is preliminary data.</text>
</comment>
<protein>
    <submittedName>
        <fullName evidence="1">Uncharacterized protein</fullName>
    </submittedName>
</protein>
<dbReference type="Proteomes" id="UP001608902">
    <property type="component" value="Unassembled WGS sequence"/>
</dbReference>
<organism evidence="1 2">
    <name type="scientific">Gnathostoma spinigerum</name>
    <dbReference type="NCBI Taxonomy" id="75299"/>
    <lineage>
        <taxon>Eukaryota</taxon>
        <taxon>Metazoa</taxon>
        <taxon>Ecdysozoa</taxon>
        <taxon>Nematoda</taxon>
        <taxon>Chromadorea</taxon>
        <taxon>Rhabditida</taxon>
        <taxon>Spirurina</taxon>
        <taxon>Gnathostomatomorpha</taxon>
        <taxon>Gnathostomatoidea</taxon>
        <taxon>Gnathostomatidae</taxon>
        <taxon>Gnathostoma</taxon>
    </lineage>
</organism>
<dbReference type="EMBL" id="JBGFUD010002568">
    <property type="protein sequence ID" value="MFH4977738.1"/>
    <property type="molecule type" value="Genomic_DNA"/>
</dbReference>
<keyword evidence="2" id="KW-1185">Reference proteome</keyword>
<name>A0ABD6ECI9_9BILA</name>